<reference evidence="2" key="1">
    <citation type="submission" date="2021-01" db="EMBL/GenBank/DDBJ databases">
        <authorList>
            <person name="Corre E."/>
            <person name="Pelletier E."/>
            <person name="Niang G."/>
            <person name="Scheremetjew M."/>
            <person name="Finn R."/>
            <person name="Kale V."/>
            <person name="Holt S."/>
            <person name="Cochrane G."/>
            <person name="Meng A."/>
            <person name="Brown T."/>
            <person name="Cohen L."/>
        </authorList>
    </citation>
    <scope>NUCLEOTIDE SEQUENCE</scope>
    <source>
        <strain evidence="2">GSO104</strain>
    </source>
</reference>
<organism evidence="2">
    <name type="scientific">Ditylum brightwellii</name>
    <dbReference type="NCBI Taxonomy" id="49249"/>
    <lineage>
        <taxon>Eukaryota</taxon>
        <taxon>Sar</taxon>
        <taxon>Stramenopiles</taxon>
        <taxon>Ochrophyta</taxon>
        <taxon>Bacillariophyta</taxon>
        <taxon>Mediophyceae</taxon>
        <taxon>Lithodesmiophycidae</taxon>
        <taxon>Lithodesmiales</taxon>
        <taxon>Lithodesmiaceae</taxon>
        <taxon>Ditylum</taxon>
    </lineage>
</organism>
<protein>
    <submittedName>
        <fullName evidence="2">Uncharacterized protein</fullName>
    </submittedName>
</protein>
<accession>A0A6U3YZH4</accession>
<feature type="signal peptide" evidence="1">
    <location>
        <begin position="1"/>
        <end position="18"/>
    </location>
</feature>
<proteinExistence type="predicted"/>
<keyword evidence="1" id="KW-0732">Signal</keyword>
<dbReference type="Pfam" id="PF25192">
    <property type="entry name" value="DiatomPyrShell"/>
    <property type="match status" value="1"/>
</dbReference>
<feature type="chain" id="PRO_5030160269" evidence="1">
    <location>
        <begin position="19"/>
        <end position="302"/>
    </location>
</feature>
<dbReference type="AlphaFoldDB" id="A0A6U3YZH4"/>
<dbReference type="EMBL" id="HBNS01030256">
    <property type="protein sequence ID" value="CAE4624069.1"/>
    <property type="molecule type" value="Transcribed_RNA"/>
</dbReference>
<gene>
    <name evidence="2" type="ORF">DBRI00130_LOCUS23762</name>
</gene>
<name>A0A6U3YZH4_9STRA</name>
<evidence type="ECO:0000256" key="1">
    <source>
        <dbReference type="SAM" id="SignalP"/>
    </source>
</evidence>
<evidence type="ECO:0000313" key="2">
    <source>
        <dbReference type="EMBL" id="CAE4624069.1"/>
    </source>
</evidence>
<dbReference type="InterPro" id="IPR057491">
    <property type="entry name" value="DiatomPyrShell"/>
</dbReference>
<sequence length="302" mass="32154">MKFTGSLLVLAALQGAAAFTSSSPSAPSFTRLNMAGQPGPGPFEQTMVKKNAPGPAVAGGQAGNMARAAGSSRYTKEFMRTLRPVKVQGSTLKTCSFNESVERVQVFLETGGRPLNAEVDLWQGPDNAPQKMRVYLEDGALRPFSAVVDTPGAGNAIAIRNTAPMEFPLNAFVEADNGGPGPARALQANSKPRTIQGGAVYTTPFAPNVASVQIMLKTDGRPLNARIELLQGPNNNKQVMEVYTEDGLDRPFFVVVETPGDGNVVRIVNTATLEYPIDACVEAYQIDNRQEIAKQGAGLQWS</sequence>